<evidence type="ECO:0000256" key="2">
    <source>
        <dbReference type="ARBA" id="ARBA00022676"/>
    </source>
</evidence>
<dbReference type="CDD" id="cd04186">
    <property type="entry name" value="GT_2_like_c"/>
    <property type="match status" value="1"/>
</dbReference>
<dbReference type="InterPro" id="IPR029044">
    <property type="entry name" value="Nucleotide-diphossugar_trans"/>
</dbReference>
<dbReference type="RefSeq" id="WP_279244558.1">
    <property type="nucleotide sequence ID" value="NZ_SHNN01000001.1"/>
</dbReference>
<keyword evidence="3" id="KW-0808">Transferase</keyword>
<evidence type="ECO:0000256" key="1">
    <source>
        <dbReference type="ARBA" id="ARBA00006739"/>
    </source>
</evidence>
<dbReference type="Gene3D" id="3.90.550.10">
    <property type="entry name" value="Spore Coat Polysaccharide Biosynthesis Protein SpsA, Chain A"/>
    <property type="match status" value="1"/>
</dbReference>
<evidence type="ECO:0000256" key="3">
    <source>
        <dbReference type="ARBA" id="ARBA00022679"/>
    </source>
</evidence>
<evidence type="ECO:0000313" key="5">
    <source>
        <dbReference type="EMBL" id="MCX2980584.1"/>
    </source>
</evidence>
<comment type="caution">
    <text evidence="5">The sequence shown here is derived from an EMBL/GenBank/DDBJ whole genome shotgun (WGS) entry which is preliminary data.</text>
</comment>
<dbReference type="SUPFAM" id="SSF53448">
    <property type="entry name" value="Nucleotide-diphospho-sugar transferases"/>
    <property type="match status" value="1"/>
</dbReference>
<sequence length="346" mass="38703">MTDTFTYIILLNWNGWRDTIACLESIFESTDSSFRVIVCDNNSSDDSLSKIAAWARNQISAEPPEDPRLQQLVGGATRPIAHINLTATGIRAEPGSDTAAPLILIDNEDNGGFAAGNNVGIRYALNQPDMSHVWLLNNDTLVEPACLSNMQHRLQRETTPKVCGSVIHFFDNPQTIQAIGGNRFNSRTGVALESEGRFRSEGELNDCNLIEERIDYISGCSMLIPRDLLQKVGLLSEDYFLYYEEIDWFTRAGPSNRPCIASDAHIYHREGGSIGSPSWQQSTPSLLADFHIFRSKHLFMKKHHRGSMLWCYLHSCVEIGKRLMRGQFSNARVVLSVLFGASSFRA</sequence>
<dbReference type="InterPro" id="IPR001173">
    <property type="entry name" value="Glyco_trans_2-like"/>
</dbReference>
<dbReference type="Proteomes" id="UP001143362">
    <property type="component" value="Unassembled WGS sequence"/>
</dbReference>
<gene>
    <name evidence="5" type="ORF">EYC98_06810</name>
</gene>
<reference evidence="5" key="1">
    <citation type="submission" date="2019-02" db="EMBL/GenBank/DDBJ databases">
        <authorList>
            <person name="Li S.-H."/>
        </authorList>
    </citation>
    <scope>NUCLEOTIDE SEQUENCE</scope>
    <source>
        <strain evidence="5">IMCC14734</strain>
    </source>
</reference>
<protein>
    <submittedName>
        <fullName evidence="5">Glycosyltransferase family 2 protein</fullName>
    </submittedName>
</protein>
<name>A0ABT3TF00_9GAMM</name>
<keyword evidence="6" id="KW-1185">Reference proteome</keyword>
<dbReference type="Pfam" id="PF00535">
    <property type="entry name" value="Glycos_transf_2"/>
    <property type="match status" value="1"/>
</dbReference>
<accession>A0ABT3TF00</accession>
<feature type="domain" description="Glycosyltransferase 2-like" evidence="4">
    <location>
        <begin position="102"/>
        <end position="180"/>
    </location>
</feature>
<organism evidence="5 6">
    <name type="scientific">Candidatus Litorirhabdus singularis</name>
    <dbReference type="NCBI Taxonomy" id="2518993"/>
    <lineage>
        <taxon>Bacteria</taxon>
        <taxon>Pseudomonadati</taxon>
        <taxon>Pseudomonadota</taxon>
        <taxon>Gammaproteobacteria</taxon>
        <taxon>Cellvibrionales</taxon>
        <taxon>Halieaceae</taxon>
        <taxon>Candidatus Litorirhabdus</taxon>
    </lineage>
</organism>
<proteinExistence type="inferred from homology"/>
<keyword evidence="2" id="KW-0328">Glycosyltransferase</keyword>
<comment type="similarity">
    <text evidence="1">Belongs to the glycosyltransferase 2 family.</text>
</comment>
<evidence type="ECO:0000313" key="6">
    <source>
        <dbReference type="Proteomes" id="UP001143362"/>
    </source>
</evidence>
<evidence type="ECO:0000259" key="4">
    <source>
        <dbReference type="Pfam" id="PF00535"/>
    </source>
</evidence>
<dbReference type="PANTHER" id="PTHR43179:SF12">
    <property type="entry name" value="GALACTOFURANOSYLTRANSFERASE GLFT2"/>
    <property type="match status" value="1"/>
</dbReference>
<dbReference type="PANTHER" id="PTHR43179">
    <property type="entry name" value="RHAMNOSYLTRANSFERASE WBBL"/>
    <property type="match status" value="1"/>
</dbReference>
<dbReference type="EMBL" id="SHNN01000001">
    <property type="protein sequence ID" value="MCX2980584.1"/>
    <property type="molecule type" value="Genomic_DNA"/>
</dbReference>